<gene>
    <name evidence="3" type="ORF">SAMN05660443_2272</name>
</gene>
<keyword evidence="4" id="KW-1185">Reference proteome</keyword>
<organism evidence="3 4">
    <name type="scientific">Marinospirillum celere</name>
    <dbReference type="NCBI Taxonomy" id="1122252"/>
    <lineage>
        <taxon>Bacteria</taxon>
        <taxon>Pseudomonadati</taxon>
        <taxon>Pseudomonadota</taxon>
        <taxon>Gammaproteobacteria</taxon>
        <taxon>Oceanospirillales</taxon>
        <taxon>Oceanospirillaceae</taxon>
        <taxon>Marinospirillum</taxon>
    </lineage>
</organism>
<reference evidence="3 4" key="1">
    <citation type="submission" date="2016-10" db="EMBL/GenBank/DDBJ databases">
        <authorList>
            <person name="de Groot N.N."/>
        </authorList>
    </citation>
    <scope>NUCLEOTIDE SEQUENCE [LARGE SCALE GENOMIC DNA]</scope>
    <source>
        <strain evidence="3 4">DSM 18438</strain>
    </source>
</reference>
<dbReference type="PANTHER" id="PTHR30327:SF1">
    <property type="entry name" value="UPF0301 PROTEIN YQGE"/>
    <property type="match status" value="1"/>
</dbReference>
<evidence type="ECO:0000256" key="1">
    <source>
        <dbReference type="ARBA" id="ARBA00009600"/>
    </source>
</evidence>
<evidence type="ECO:0000256" key="2">
    <source>
        <dbReference type="HAMAP-Rule" id="MF_00758"/>
    </source>
</evidence>
<dbReference type="EMBL" id="FOLH01000004">
    <property type="protein sequence ID" value="SFC32540.1"/>
    <property type="molecule type" value="Genomic_DNA"/>
</dbReference>
<dbReference type="NCBIfam" id="NF001266">
    <property type="entry name" value="PRK00228.1-1"/>
    <property type="match status" value="1"/>
</dbReference>
<evidence type="ECO:0000313" key="3">
    <source>
        <dbReference type="EMBL" id="SFC32540.1"/>
    </source>
</evidence>
<dbReference type="OrthoDB" id="9807486at2"/>
<dbReference type="InterPro" id="IPR003774">
    <property type="entry name" value="AlgH-like"/>
</dbReference>
<accession>A0A1I1IH50</accession>
<dbReference type="Gene3D" id="3.40.1740.10">
    <property type="entry name" value="VC0467-like"/>
    <property type="match status" value="1"/>
</dbReference>
<dbReference type="RefSeq" id="WP_091963584.1">
    <property type="nucleotide sequence ID" value="NZ_FOLH01000004.1"/>
</dbReference>
<dbReference type="Proteomes" id="UP000199058">
    <property type="component" value="Unassembled WGS sequence"/>
</dbReference>
<dbReference type="Pfam" id="PF02622">
    <property type="entry name" value="DUF179"/>
    <property type="match status" value="1"/>
</dbReference>
<comment type="similarity">
    <text evidence="1 2">Belongs to the UPF0301 (AlgH) family.</text>
</comment>
<dbReference type="HAMAP" id="MF_00758">
    <property type="entry name" value="UPF0301"/>
    <property type="match status" value="1"/>
</dbReference>
<sequence>MTSLRDHFLLAMPQLNDPHFSGSLTYLCEQGSQGALGLIVNKPMQLNFSELLEQMQLPIDHCKHGQQPIYRGGPVHTDRGFVIHTGKPEWKASLQVSEQLTMTTSVDILEALAEGEGPDQFLIALGCAAWEEGQLEKELKENSWLTCAAWKQALFDLPAEQRLDAAAASLGIQLELISGQVGHA</sequence>
<dbReference type="PANTHER" id="PTHR30327">
    <property type="entry name" value="UNCHARACTERIZED PROTEIN YQGE"/>
    <property type="match status" value="1"/>
</dbReference>
<dbReference type="STRING" id="1122252.SAMN05660443_2272"/>
<dbReference type="GO" id="GO:0005829">
    <property type="term" value="C:cytosol"/>
    <property type="evidence" value="ECO:0007669"/>
    <property type="project" value="TreeGrafter"/>
</dbReference>
<protein>
    <recommendedName>
        <fullName evidence="2">UPF0301 protein SAMN05660443_2272</fullName>
    </recommendedName>
</protein>
<evidence type="ECO:0000313" key="4">
    <source>
        <dbReference type="Proteomes" id="UP000199058"/>
    </source>
</evidence>
<dbReference type="AlphaFoldDB" id="A0A1I1IH50"/>
<name>A0A1I1IH50_9GAMM</name>
<proteinExistence type="inferred from homology"/>
<dbReference type="SUPFAM" id="SSF143456">
    <property type="entry name" value="VC0467-like"/>
    <property type="match status" value="1"/>
</dbReference>